<dbReference type="EC" id="2.7.11.1" evidence="19"/>
<dbReference type="Pfam" id="PF07714">
    <property type="entry name" value="PK_Tyr_Ser-Thr"/>
    <property type="match status" value="1"/>
</dbReference>
<dbReference type="SMART" id="SM00220">
    <property type="entry name" value="S_TKc"/>
    <property type="match status" value="1"/>
</dbReference>
<reference evidence="24" key="1">
    <citation type="submission" date="2019-08" db="EMBL/GenBank/DDBJ databases">
        <title>Reference gene set and small RNA set construction with multiple tissues from Davidia involucrata Baill.</title>
        <authorList>
            <person name="Yang H."/>
            <person name="Zhou C."/>
            <person name="Li G."/>
            <person name="Wang J."/>
            <person name="Gao P."/>
            <person name="Wang M."/>
            <person name="Wang R."/>
            <person name="Zhao Y."/>
        </authorList>
    </citation>
    <scope>NUCLEOTIDE SEQUENCE</scope>
    <source>
        <tissue evidence="24">Mixed with DoveR01_LX</tissue>
    </source>
</reference>
<evidence type="ECO:0000256" key="4">
    <source>
        <dbReference type="ARBA" id="ARBA00022553"/>
    </source>
</evidence>
<organism evidence="24">
    <name type="scientific">Davidia involucrata</name>
    <name type="common">Dove tree</name>
    <dbReference type="NCBI Taxonomy" id="16924"/>
    <lineage>
        <taxon>Eukaryota</taxon>
        <taxon>Viridiplantae</taxon>
        <taxon>Streptophyta</taxon>
        <taxon>Embryophyta</taxon>
        <taxon>Tracheophyta</taxon>
        <taxon>Spermatophyta</taxon>
        <taxon>Magnoliopsida</taxon>
        <taxon>eudicotyledons</taxon>
        <taxon>Gunneridae</taxon>
        <taxon>Pentapetalae</taxon>
        <taxon>asterids</taxon>
        <taxon>Cornales</taxon>
        <taxon>Nyssaceae</taxon>
        <taxon>Davidia</taxon>
    </lineage>
</organism>
<keyword evidence="11 19" id="KW-0067">ATP-binding</keyword>
<dbReference type="InterPro" id="IPR036426">
    <property type="entry name" value="Bulb-type_lectin_dom_sf"/>
</dbReference>
<sequence>MAKTRTITEGSIPFVMLVMFYSFCTLLSHAADTIRPKDMLRDNETLVSAGELFELGFFEDPFSGNSYLGIWFKSDMNKKAVWIANRESPLLDSTGVLQIRSDGNLILTDRRQTPMIVNSGSVATSENTSATLLDSGNLVLKEGDSTIWQSFDYPSDTYLPGMKLGWFGLKTEQPRIQVLVSWVSPQNPTRGDFTLGVDYKGATKLGVWRRDNAHMDIGFWDGKNFHFIFKNSSNSFNFSYVSNENETYFTFSTSGSHVLSWFVMASMGLMDEYTMSKGKISMVSHSICEESAKGNASECLMPMPSMCKEGDTFSVISGSMPASMIVNGSNNMGFSDCEFICQSNCSCTAFASVQDDQTGCQLYYGNKNDLLSIIEKEGGVIYVRGDAPTEHDVGGQRRLWLILVSSLTPLIVLILFSLWCYLRCRSLNCTGPTVNQVRSRDDVSGTGEVTLLPRGSNMTPTNVVTTATKLELGREKDQELSLFSFSSIETATDYFATENKLGEGGFGPVYKGKVPQGQEIAVKRLSKRSGQGIEEFKNEVTLISKLQHRNLVRLLGCCIQGEENILIYEYMPNKSLDSFIFDSTKRVLLDWRKRINIIEGIAQGILYLHKYSRLRIIHRDLKTSNILLDGDMNPKISDFGMARIFGENETRAKTNKIAGTYGYMSPEYAMDGLFSEKSDVFSFGIIVLEIVSGKRNMAFFESDQSLNLLGYARNLWKEGKSMEFMDSTLDDSCTTSEVLRCLQLGLLCVQDRAADRPTMSDVVSMLSNETIALPLPREPAFLTHMSSSTDADSSKSKHKQCSTNDITVSEIYAR</sequence>
<evidence type="ECO:0000256" key="7">
    <source>
        <dbReference type="ARBA" id="ARBA00022729"/>
    </source>
</evidence>
<dbReference type="Gene3D" id="1.10.510.10">
    <property type="entry name" value="Transferase(Phosphotransferase) domain 1"/>
    <property type="match status" value="1"/>
</dbReference>
<comment type="catalytic activity">
    <reaction evidence="18 19">
        <text>L-seryl-[protein] + ATP = O-phospho-L-seryl-[protein] + ADP + H(+)</text>
        <dbReference type="Rhea" id="RHEA:17989"/>
        <dbReference type="Rhea" id="RHEA-COMP:9863"/>
        <dbReference type="Rhea" id="RHEA-COMP:11604"/>
        <dbReference type="ChEBI" id="CHEBI:15378"/>
        <dbReference type="ChEBI" id="CHEBI:29999"/>
        <dbReference type="ChEBI" id="CHEBI:30616"/>
        <dbReference type="ChEBI" id="CHEBI:83421"/>
        <dbReference type="ChEBI" id="CHEBI:456216"/>
        <dbReference type="EC" id="2.7.11.1"/>
    </reaction>
</comment>
<dbReference type="SMART" id="SM00473">
    <property type="entry name" value="PAN_AP"/>
    <property type="match status" value="1"/>
</dbReference>
<dbReference type="SMART" id="SM00108">
    <property type="entry name" value="B_lectin"/>
    <property type="match status" value="1"/>
</dbReference>
<dbReference type="AlphaFoldDB" id="A0A5B6ZJC4"/>
<dbReference type="PANTHER" id="PTHR27002:SF1055">
    <property type="entry name" value="RECEPTOR-LIKE SERINE_THREONINE-PROTEIN KINASE"/>
    <property type="match status" value="1"/>
</dbReference>
<gene>
    <name evidence="24" type="ORF">Din_013199</name>
</gene>
<keyword evidence="3 19" id="KW-0723">Serine/threonine-protein kinase</keyword>
<feature type="domain" description="Bulb-type lectin" evidence="22">
    <location>
        <begin position="31"/>
        <end position="153"/>
    </location>
</feature>
<dbReference type="PIRSF" id="PIRSF000641">
    <property type="entry name" value="SRK"/>
    <property type="match status" value="1"/>
</dbReference>
<evidence type="ECO:0000259" key="23">
    <source>
        <dbReference type="PROSITE" id="PS50948"/>
    </source>
</evidence>
<keyword evidence="7" id="KW-0732">Signal</keyword>
<dbReference type="InterPro" id="IPR011009">
    <property type="entry name" value="Kinase-like_dom_sf"/>
</dbReference>
<feature type="transmembrane region" description="Helical" evidence="20">
    <location>
        <begin position="399"/>
        <end position="419"/>
    </location>
</feature>
<evidence type="ECO:0000256" key="2">
    <source>
        <dbReference type="ARBA" id="ARBA00022475"/>
    </source>
</evidence>
<dbReference type="PROSITE" id="PS00108">
    <property type="entry name" value="PROTEIN_KINASE_ST"/>
    <property type="match status" value="1"/>
</dbReference>
<evidence type="ECO:0000259" key="21">
    <source>
        <dbReference type="PROSITE" id="PS50011"/>
    </source>
</evidence>
<keyword evidence="5 19" id="KW-0808">Transferase</keyword>
<evidence type="ECO:0000256" key="16">
    <source>
        <dbReference type="ARBA" id="ARBA00023180"/>
    </source>
</evidence>
<dbReference type="CDD" id="cd01098">
    <property type="entry name" value="PAN_AP_plant"/>
    <property type="match status" value="1"/>
</dbReference>
<dbReference type="InterPro" id="IPR008271">
    <property type="entry name" value="Ser/Thr_kinase_AS"/>
</dbReference>
<dbReference type="PROSITE" id="PS50948">
    <property type="entry name" value="PAN"/>
    <property type="match status" value="1"/>
</dbReference>
<keyword evidence="15" id="KW-0675">Receptor</keyword>
<dbReference type="SUPFAM" id="SSF51110">
    <property type="entry name" value="alpha-D-mannose-specific plant lectins"/>
    <property type="match status" value="1"/>
</dbReference>
<proteinExistence type="inferred from homology"/>
<evidence type="ECO:0000256" key="12">
    <source>
        <dbReference type="ARBA" id="ARBA00022989"/>
    </source>
</evidence>
<evidence type="ECO:0000256" key="1">
    <source>
        <dbReference type="ARBA" id="ARBA00004251"/>
    </source>
</evidence>
<dbReference type="PANTHER" id="PTHR27002">
    <property type="entry name" value="RECEPTOR-LIKE SERINE/THREONINE-PROTEIN KINASE SD1-8"/>
    <property type="match status" value="1"/>
</dbReference>
<evidence type="ECO:0000256" key="13">
    <source>
        <dbReference type="ARBA" id="ARBA00023136"/>
    </source>
</evidence>
<keyword evidence="12 20" id="KW-1133">Transmembrane helix</keyword>
<keyword evidence="4" id="KW-0597">Phosphoprotein</keyword>
<feature type="domain" description="Protein kinase" evidence="21">
    <location>
        <begin position="495"/>
        <end position="771"/>
    </location>
</feature>
<dbReference type="InterPro" id="IPR003609">
    <property type="entry name" value="Pan_app"/>
</dbReference>
<keyword evidence="8" id="KW-0430">Lectin</keyword>
<evidence type="ECO:0000256" key="10">
    <source>
        <dbReference type="ARBA" id="ARBA00022777"/>
    </source>
</evidence>
<dbReference type="InterPro" id="IPR000719">
    <property type="entry name" value="Prot_kinase_dom"/>
</dbReference>
<dbReference type="Gene3D" id="3.30.200.20">
    <property type="entry name" value="Phosphorylase Kinase, domain 1"/>
    <property type="match status" value="1"/>
</dbReference>
<evidence type="ECO:0000256" key="17">
    <source>
        <dbReference type="ARBA" id="ARBA00047899"/>
    </source>
</evidence>
<dbReference type="CDD" id="cd00028">
    <property type="entry name" value="B_lectin"/>
    <property type="match status" value="1"/>
</dbReference>
<dbReference type="GO" id="GO:0005524">
    <property type="term" value="F:ATP binding"/>
    <property type="evidence" value="ECO:0007669"/>
    <property type="project" value="UniProtKB-KW"/>
</dbReference>
<keyword evidence="10 19" id="KW-0418">Kinase</keyword>
<evidence type="ECO:0000256" key="5">
    <source>
        <dbReference type="ARBA" id="ARBA00022679"/>
    </source>
</evidence>
<evidence type="ECO:0000256" key="18">
    <source>
        <dbReference type="ARBA" id="ARBA00048679"/>
    </source>
</evidence>
<evidence type="ECO:0000313" key="24">
    <source>
        <dbReference type="EMBL" id="MPA43758.1"/>
    </source>
</evidence>
<dbReference type="FunFam" id="2.90.10.10:FF:000009">
    <property type="entry name" value="Receptor-like serine/threonine-protein kinase SD1-8"/>
    <property type="match status" value="1"/>
</dbReference>
<feature type="domain" description="Apple" evidence="23">
    <location>
        <begin position="307"/>
        <end position="387"/>
    </location>
</feature>
<dbReference type="GO" id="GO:0030246">
    <property type="term" value="F:carbohydrate binding"/>
    <property type="evidence" value="ECO:0007669"/>
    <property type="project" value="UniProtKB-KW"/>
</dbReference>
<evidence type="ECO:0000256" key="20">
    <source>
        <dbReference type="SAM" id="Phobius"/>
    </source>
</evidence>
<dbReference type="Pfam" id="PF08276">
    <property type="entry name" value="PAN_2"/>
    <property type="match status" value="1"/>
</dbReference>
<evidence type="ECO:0000256" key="6">
    <source>
        <dbReference type="ARBA" id="ARBA00022692"/>
    </source>
</evidence>
<keyword evidence="9 19" id="KW-0547">Nucleotide-binding</keyword>
<evidence type="ECO:0000256" key="8">
    <source>
        <dbReference type="ARBA" id="ARBA00022734"/>
    </source>
</evidence>
<dbReference type="SUPFAM" id="SSF56112">
    <property type="entry name" value="Protein kinase-like (PK-like)"/>
    <property type="match status" value="1"/>
</dbReference>
<dbReference type="GO" id="GO:0106310">
    <property type="term" value="F:protein serine kinase activity"/>
    <property type="evidence" value="ECO:0007669"/>
    <property type="project" value="RHEA"/>
</dbReference>
<evidence type="ECO:0000256" key="9">
    <source>
        <dbReference type="ARBA" id="ARBA00022741"/>
    </source>
</evidence>
<dbReference type="GO" id="GO:0005886">
    <property type="term" value="C:plasma membrane"/>
    <property type="evidence" value="ECO:0007669"/>
    <property type="project" value="UniProtKB-SubCell"/>
</dbReference>
<dbReference type="EMBL" id="GHES01013199">
    <property type="protein sequence ID" value="MPA43758.1"/>
    <property type="molecule type" value="Transcribed_RNA"/>
</dbReference>
<feature type="transmembrane region" description="Helical" evidence="20">
    <location>
        <begin position="12"/>
        <end position="31"/>
    </location>
</feature>
<dbReference type="InterPro" id="IPR001480">
    <property type="entry name" value="Bulb-type_lectin_dom"/>
</dbReference>
<dbReference type="InterPro" id="IPR001245">
    <property type="entry name" value="Ser-Thr/Tyr_kinase_cat_dom"/>
</dbReference>
<evidence type="ECO:0000256" key="11">
    <source>
        <dbReference type="ARBA" id="ARBA00022840"/>
    </source>
</evidence>
<accession>A0A5B6ZJC4</accession>
<evidence type="ECO:0000256" key="3">
    <source>
        <dbReference type="ARBA" id="ARBA00022527"/>
    </source>
</evidence>
<dbReference type="PROSITE" id="PS50011">
    <property type="entry name" value="PROTEIN_KINASE_DOM"/>
    <property type="match status" value="1"/>
</dbReference>
<dbReference type="PROSITE" id="PS50927">
    <property type="entry name" value="BULB_LECTIN"/>
    <property type="match status" value="1"/>
</dbReference>
<protein>
    <recommendedName>
        <fullName evidence="19">Receptor-like serine/threonine-protein kinase</fullName>
        <ecNumber evidence="19">2.7.11.1</ecNumber>
    </recommendedName>
</protein>
<dbReference type="InterPro" id="IPR024171">
    <property type="entry name" value="SRK-like_kinase"/>
</dbReference>
<keyword evidence="16" id="KW-0325">Glycoprotein</keyword>
<evidence type="ECO:0000256" key="15">
    <source>
        <dbReference type="ARBA" id="ARBA00023170"/>
    </source>
</evidence>
<keyword evidence="13 20" id="KW-0472">Membrane</keyword>
<dbReference type="FunFam" id="1.10.510.10:FF:000060">
    <property type="entry name" value="G-type lectin S-receptor-like serine/threonine-protein kinase"/>
    <property type="match status" value="1"/>
</dbReference>
<dbReference type="GO" id="GO:0004674">
    <property type="term" value="F:protein serine/threonine kinase activity"/>
    <property type="evidence" value="ECO:0007669"/>
    <property type="project" value="UniProtKB-KW"/>
</dbReference>
<dbReference type="Pfam" id="PF11883">
    <property type="entry name" value="DUF3403"/>
    <property type="match status" value="1"/>
</dbReference>
<dbReference type="InterPro" id="IPR021820">
    <property type="entry name" value="S-locus_recpt_kinase_C"/>
</dbReference>
<dbReference type="FunFam" id="3.30.200.20:FF:000330">
    <property type="entry name" value="G-type lectin S-receptor-like serine/threonine-protein kinase At4g03230"/>
    <property type="match status" value="1"/>
</dbReference>
<dbReference type="Pfam" id="PF01453">
    <property type="entry name" value="B_lectin"/>
    <property type="match status" value="1"/>
</dbReference>
<evidence type="ECO:0000256" key="14">
    <source>
        <dbReference type="ARBA" id="ARBA00023157"/>
    </source>
</evidence>
<dbReference type="Gene3D" id="2.90.10.10">
    <property type="entry name" value="Bulb-type lectin domain"/>
    <property type="match status" value="1"/>
</dbReference>
<name>A0A5B6ZJC4_DAVIN</name>
<keyword evidence="6 20" id="KW-0812">Transmembrane</keyword>
<dbReference type="CDD" id="cd14066">
    <property type="entry name" value="STKc_IRAK"/>
    <property type="match status" value="1"/>
</dbReference>
<evidence type="ECO:0000259" key="22">
    <source>
        <dbReference type="PROSITE" id="PS50927"/>
    </source>
</evidence>
<evidence type="ECO:0000256" key="19">
    <source>
        <dbReference type="PIRNR" id="PIRNR000641"/>
    </source>
</evidence>
<keyword evidence="2" id="KW-1003">Cell membrane</keyword>
<comment type="subcellular location">
    <subcellularLocation>
        <location evidence="1">Cell membrane</location>
        <topology evidence="1">Single-pass type I membrane protein</topology>
    </subcellularLocation>
</comment>
<comment type="similarity">
    <text evidence="19">Belongs to the protein kinase superfamily. Ser/Thr protein kinase family.</text>
</comment>
<comment type="catalytic activity">
    <reaction evidence="17 19">
        <text>L-threonyl-[protein] + ATP = O-phospho-L-threonyl-[protein] + ADP + H(+)</text>
        <dbReference type="Rhea" id="RHEA:46608"/>
        <dbReference type="Rhea" id="RHEA-COMP:11060"/>
        <dbReference type="Rhea" id="RHEA-COMP:11605"/>
        <dbReference type="ChEBI" id="CHEBI:15378"/>
        <dbReference type="ChEBI" id="CHEBI:30013"/>
        <dbReference type="ChEBI" id="CHEBI:30616"/>
        <dbReference type="ChEBI" id="CHEBI:61977"/>
        <dbReference type="ChEBI" id="CHEBI:456216"/>
        <dbReference type="EC" id="2.7.11.1"/>
    </reaction>
</comment>
<keyword evidence="14" id="KW-1015">Disulfide bond</keyword>